<feature type="compositionally biased region" description="Polar residues" evidence="1">
    <location>
        <begin position="1"/>
        <end position="25"/>
    </location>
</feature>
<name>A0A9W6T9L1_CANBO</name>
<dbReference type="EMBL" id="BSXN01003051">
    <property type="protein sequence ID" value="GME78371.1"/>
    <property type="molecule type" value="Genomic_DNA"/>
</dbReference>
<feature type="compositionally biased region" description="Acidic residues" evidence="1">
    <location>
        <begin position="32"/>
        <end position="44"/>
    </location>
</feature>
<organism evidence="2 3">
    <name type="scientific">Candida boidinii</name>
    <name type="common">Yeast</name>
    <dbReference type="NCBI Taxonomy" id="5477"/>
    <lineage>
        <taxon>Eukaryota</taxon>
        <taxon>Fungi</taxon>
        <taxon>Dikarya</taxon>
        <taxon>Ascomycota</taxon>
        <taxon>Saccharomycotina</taxon>
        <taxon>Pichiomycetes</taxon>
        <taxon>Pichiales</taxon>
        <taxon>Pichiaceae</taxon>
        <taxon>Ogataea</taxon>
        <taxon>Ogataea/Candida clade</taxon>
    </lineage>
</organism>
<sequence>MATSEFILNNNKKLKSDNYNSNINGRNKFKEDDDYDNADSEILQDNDNNPRIQRGKNDSKTDKDDDAIDGAVEEDNEAEEEEEDEEKFEDDTDDDEYLDLKNVDFKIERKKPSSPRKQTILVNDNLDDIIKYCQNCEILKPLIEMKTFPLDKLTKIIKNTELINKLAKLMDFSLHLNHQYVDRHIPLIKQYLILLHMFIKNLQFEERLEKDATSENSKVDNDEKNRGGIISDDLNSKVIPPMTPNSKIVKDYKSLVDYTSSNTNLLSEFEDIPEFKTNLNPHGFNYKKLLYSDFKLYFVDDKLHQFWI</sequence>
<protein>
    <submittedName>
        <fullName evidence="2">Unnamed protein product</fullName>
    </submittedName>
</protein>
<reference evidence="2" key="1">
    <citation type="submission" date="2023-04" db="EMBL/GenBank/DDBJ databases">
        <title>Candida boidinii NBRC 10035.</title>
        <authorList>
            <person name="Ichikawa N."/>
            <person name="Sato H."/>
            <person name="Tonouchi N."/>
        </authorList>
    </citation>
    <scope>NUCLEOTIDE SEQUENCE</scope>
    <source>
        <strain evidence="2">NBRC 10035</strain>
    </source>
</reference>
<evidence type="ECO:0000313" key="3">
    <source>
        <dbReference type="Proteomes" id="UP001165120"/>
    </source>
</evidence>
<evidence type="ECO:0000313" key="2">
    <source>
        <dbReference type="EMBL" id="GME78371.1"/>
    </source>
</evidence>
<feature type="compositionally biased region" description="Acidic residues" evidence="1">
    <location>
        <begin position="64"/>
        <end position="93"/>
    </location>
</feature>
<feature type="region of interest" description="Disordered" evidence="1">
    <location>
        <begin position="1"/>
        <end position="93"/>
    </location>
</feature>
<accession>A0A9W6T9L1</accession>
<dbReference type="Proteomes" id="UP001165120">
    <property type="component" value="Unassembled WGS sequence"/>
</dbReference>
<evidence type="ECO:0000256" key="1">
    <source>
        <dbReference type="SAM" id="MobiDB-lite"/>
    </source>
</evidence>
<gene>
    <name evidence="2" type="ORF">Cboi02_000580000</name>
</gene>
<dbReference type="AlphaFoldDB" id="A0A9W6T9L1"/>
<proteinExistence type="predicted"/>
<keyword evidence="3" id="KW-1185">Reference proteome</keyword>
<comment type="caution">
    <text evidence="2">The sequence shown here is derived from an EMBL/GenBank/DDBJ whole genome shotgun (WGS) entry which is preliminary data.</text>
</comment>